<evidence type="ECO:0000256" key="1">
    <source>
        <dbReference type="SAM" id="Phobius"/>
    </source>
</evidence>
<dbReference type="RefSeq" id="WP_093323446.1">
    <property type="nucleotide sequence ID" value="NZ_FOSZ01000003.1"/>
</dbReference>
<proteinExistence type="predicted"/>
<reference evidence="3" key="1">
    <citation type="submission" date="2016-10" db="EMBL/GenBank/DDBJ databases">
        <authorList>
            <person name="Varghese N."/>
            <person name="Submissions S."/>
        </authorList>
    </citation>
    <scope>NUCLEOTIDE SEQUENCE [LARGE SCALE GENOMIC DNA]</scope>
    <source>
        <strain evidence="3">DSM 28453</strain>
    </source>
</reference>
<keyword evidence="1" id="KW-0472">Membrane</keyword>
<feature type="transmembrane region" description="Helical" evidence="1">
    <location>
        <begin position="147"/>
        <end position="164"/>
    </location>
</feature>
<evidence type="ECO:0000313" key="2">
    <source>
        <dbReference type="EMBL" id="SFK96762.1"/>
    </source>
</evidence>
<keyword evidence="3" id="KW-1185">Reference proteome</keyword>
<feature type="transmembrane region" description="Helical" evidence="1">
    <location>
        <begin position="98"/>
        <end position="116"/>
    </location>
</feature>
<dbReference type="EMBL" id="FOSZ01000003">
    <property type="protein sequence ID" value="SFK96762.1"/>
    <property type="molecule type" value="Genomic_DNA"/>
</dbReference>
<feature type="transmembrane region" description="Helical" evidence="1">
    <location>
        <begin position="58"/>
        <end position="77"/>
    </location>
</feature>
<feature type="transmembrane region" description="Helical" evidence="1">
    <location>
        <begin position="122"/>
        <end position="140"/>
    </location>
</feature>
<accession>A0A1I4DT13</accession>
<feature type="transmembrane region" description="Helical" evidence="1">
    <location>
        <begin position="35"/>
        <end position="52"/>
    </location>
</feature>
<dbReference type="OrthoDB" id="1550909at2"/>
<dbReference type="STRING" id="1280847.SAMN04488036_103423"/>
<keyword evidence="1" id="KW-1133">Transmembrane helix</keyword>
<dbReference type="AlphaFoldDB" id="A0A1I4DT13"/>
<keyword evidence="1" id="KW-0812">Transmembrane</keyword>
<evidence type="ECO:0000313" key="3">
    <source>
        <dbReference type="Proteomes" id="UP000198851"/>
    </source>
</evidence>
<organism evidence="2 3">
    <name type="scientific">Shimia haliotis</name>
    <dbReference type="NCBI Taxonomy" id="1280847"/>
    <lineage>
        <taxon>Bacteria</taxon>
        <taxon>Pseudomonadati</taxon>
        <taxon>Pseudomonadota</taxon>
        <taxon>Alphaproteobacteria</taxon>
        <taxon>Rhodobacterales</taxon>
        <taxon>Roseobacteraceae</taxon>
    </lineage>
</organism>
<name>A0A1I4DT13_9RHOB</name>
<dbReference type="Proteomes" id="UP000198851">
    <property type="component" value="Unassembled WGS sequence"/>
</dbReference>
<sequence>MRIDWDFPAPRAGIWGGIDKFIGPGATKVEKALQLYPPLLFSAGVIAIALINQFDWSVWQYLAIALMSVDMVGGAITNATSAAKRWYFRAGETFRSHMSFVALHLMQIVLFSWAFLGFDIGWIIGVYTFLLATSALILKTPLYLQRPVAASLFVLALLLSFYVFEAALHLEWFLPILFFKILISHVLREEPYQPE</sequence>
<protein>
    <submittedName>
        <fullName evidence="2">Uncharacterized protein</fullName>
    </submittedName>
</protein>
<gene>
    <name evidence="2" type="ORF">SAMN04488036_103423</name>
</gene>